<dbReference type="Pfam" id="PF26639">
    <property type="entry name" value="Het-6_barrel"/>
    <property type="match status" value="1"/>
</dbReference>
<dbReference type="PANTHER" id="PTHR24148">
    <property type="entry name" value="ANKYRIN REPEAT DOMAIN-CONTAINING PROTEIN 39 HOMOLOG-RELATED"/>
    <property type="match status" value="1"/>
</dbReference>
<proteinExistence type="predicted"/>
<accession>A0AAN7B596</accession>
<evidence type="ECO:0000313" key="2">
    <source>
        <dbReference type="EMBL" id="KAK4210532.1"/>
    </source>
</evidence>
<dbReference type="Proteomes" id="UP001301769">
    <property type="component" value="Unassembled WGS sequence"/>
</dbReference>
<protein>
    <recommendedName>
        <fullName evidence="1">Heterokaryon incompatibility domain-containing protein</fullName>
    </recommendedName>
</protein>
<dbReference type="PANTHER" id="PTHR24148:SF64">
    <property type="entry name" value="HETEROKARYON INCOMPATIBILITY DOMAIN-CONTAINING PROTEIN"/>
    <property type="match status" value="1"/>
</dbReference>
<keyword evidence="3" id="KW-1185">Reference proteome</keyword>
<dbReference type="EMBL" id="MU858172">
    <property type="protein sequence ID" value="KAK4210532.1"/>
    <property type="molecule type" value="Genomic_DNA"/>
</dbReference>
<dbReference type="AlphaFoldDB" id="A0AAN7B596"/>
<reference evidence="2" key="1">
    <citation type="journal article" date="2023" name="Mol. Phylogenet. Evol.">
        <title>Genome-scale phylogeny and comparative genomics of the fungal order Sordariales.</title>
        <authorList>
            <person name="Hensen N."/>
            <person name="Bonometti L."/>
            <person name="Westerberg I."/>
            <person name="Brannstrom I.O."/>
            <person name="Guillou S."/>
            <person name="Cros-Aarteil S."/>
            <person name="Calhoun S."/>
            <person name="Haridas S."/>
            <person name="Kuo A."/>
            <person name="Mondo S."/>
            <person name="Pangilinan J."/>
            <person name="Riley R."/>
            <person name="LaButti K."/>
            <person name="Andreopoulos B."/>
            <person name="Lipzen A."/>
            <person name="Chen C."/>
            <person name="Yan M."/>
            <person name="Daum C."/>
            <person name="Ng V."/>
            <person name="Clum A."/>
            <person name="Steindorff A."/>
            <person name="Ohm R.A."/>
            <person name="Martin F."/>
            <person name="Silar P."/>
            <person name="Natvig D.O."/>
            <person name="Lalanne C."/>
            <person name="Gautier V."/>
            <person name="Ament-Velasquez S.L."/>
            <person name="Kruys A."/>
            <person name="Hutchinson M.I."/>
            <person name="Powell A.J."/>
            <person name="Barry K."/>
            <person name="Miller A.N."/>
            <person name="Grigoriev I.V."/>
            <person name="Debuchy R."/>
            <person name="Gladieux P."/>
            <person name="Hiltunen Thoren M."/>
            <person name="Johannesson H."/>
        </authorList>
    </citation>
    <scope>NUCLEOTIDE SEQUENCE</scope>
    <source>
        <strain evidence="2">PSN293</strain>
    </source>
</reference>
<gene>
    <name evidence="2" type="ORF">QBC37DRAFT_390414</name>
</gene>
<evidence type="ECO:0000259" key="1">
    <source>
        <dbReference type="Pfam" id="PF06985"/>
    </source>
</evidence>
<feature type="domain" description="Heterokaryon incompatibility" evidence="1">
    <location>
        <begin position="132"/>
        <end position="221"/>
    </location>
</feature>
<name>A0AAN7B596_9PEZI</name>
<organism evidence="2 3">
    <name type="scientific">Rhypophila decipiens</name>
    <dbReference type="NCBI Taxonomy" id="261697"/>
    <lineage>
        <taxon>Eukaryota</taxon>
        <taxon>Fungi</taxon>
        <taxon>Dikarya</taxon>
        <taxon>Ascomycota</taxon>
        <taxon>Pezizomycotina</taxon>
        <taxon>Sordariomycetes</taxon>
        <taxon>Sordariomycetidae</taxon>
        <taxon>Sordariales</taxon>
        <taxon>Naviculisporaceae</taxon>
        <taxon>Rhypophila</taxon>
    </lineage>
</organism>
<dbReference type="Pfam" id="PF06985">
    <property type="entry name" value="HET"/>
    <property type="match status" value="1"/>
</dbReference>
<dbReference type="InterPro" id="IPR052895">
    <property type="entry name" value="HetReg/Transcr_Mod"/>
</dbReference>
<dbReference type="InterPro" id="IPR010730">
    <property type="entry name" value="HET"/>
</dbReference>
<evidence type="ECO:0000313" key="3">
    <source>
        <dbReference type="Proteomes" id="UP001301769"/>
    </source>
</evidence>
<sequence>MDLYKRLPLDKTKSEIRLLCLTSCEPPSPSSNSSRPLLSGFLGVVRLESLGQRRRRLPYRAVSYVWGEPDFSDTLILNDGYRLAVTPTVVDALSNFWHHAGPHEELSDSELGCWLKEEEEPQALLRDPPGMLFWIDQVCIDQRNAEERGHQLGKVEAAADGSGEQLLRQSQFEILYSYKRPREFYTEPIGALNDLDLESLRQNLMVLLSSTWFTRIWVVQEFALSHHVSLYYGSIRIRRRVIDHLSDIFRWLSRSYMLDRMPARVQSSLRNCNAMSTLRHLGGRDDLFRVLYAQSFCSEFNCTDSRDRIYALFGFLGHEKELPFQPDYESPVTETYSMLATACLEQGLIVRLLSLAGLREEPGNGIGNDDYIPSWCPTHQTTTSNSRYLRMHFKLTLESSAPRVQHQALGDQLRIWGRIDGDAIKDAGLIVDGSRYGASALDIIKWIQDHPSIPSPNRGDKSNRESAQDTLARLMSFDSSLSLPFSTSLEAFKDWHNFVNTHQPSSRCFSYPSGKQHSRQQSTREAEEVASEVGHYGTFFQDAIHDHRLCLTTAGRFGVFPRLSQVGDVIALIPGLSLPLALRPVAREAGEQQYLLVGAAFVLDLPKLPCQTPEDESTWIVLV</sequence>
<reference evidence="2" key="2">
    <citation type="submission" date="2023-05" db="EMBL/GenBank/DDBJ databases">
        <authorList>
            <consortium name="Lawrence Berkeley National Laboratory"/>
            <person name="Steindorff A."/>
            <person name="Hensen N."/>
            <person name="Bonometti L."/>
            <person name="Westerberg I."/>
            <person name="Brannstrom I.O."/>
            <person name="Guillou S."/>
            <person name="Cros-Aarteil S."/>
            <person name="Calhoun S."/>
            <person name="Haridas S."/>
            <person name="Kuo A."/>
            <person name="Mondo S."/>
            <person name="Pangilinan J."/>
            <person name="Riley R."/>
            <person name="Labutti K."/>
            <person name="Andreopoulos B."/>
            <person name="Lipzen A."/>
            <person name="Chen C."/>
            <person name="Yanf M."/>
            <person name="Daum C."/>
            <person name="Ng V."/>
            <person name="Clum A."/>
            <person name="Ohm R."/>
            <person name="Martin F."/>
            <person name="Silar P."/>
            <person name="Natvig D."/>
            <person name="Lalanne C."/>
            <person name="Gautier V."/>
            <person name="Ament-Velasquez S.L."/>
            <person name="Kruys A."/>
            <person name="Hutchinson M.I."/>
            <person name="Powell A.J."/>
            <person name="Barry K."/>
            <person name="Miller A.N."/>
            <person name="Grigoriev I.V."/>
            <person name="Debuchy R."/>
            <person name="Gladieux P."/>
            <person name="Thoren M.H."/>
            <person name="Johannesson H."/>
        </authorList>
    </citation>
    <scope>NUCLEOTIDE SEQUENCE</scope>
    <source>
        <strain evidence="2">PSN293</strain>
    </source>
</reference>
<comment type="caution">
    <text evidence="2">The sequence shown here is derived from an EMBL/GenBank/DDBJ whole genome shotgun (WGS) entry which is preliminary data.</text>
</comment>